<protein>
    <submittedName>
        <fullName evidence="3">Uncharacterized protein</fullName>
    </submittedName>
</protein>
<accession>A0A1W2GN71</accession>
<keyword evidence="1" id="KW-0472">Membrane</keyword>
<feature type="signal peptide" evidence="2">
    <location>
        <begin position="1"/>
        <end position="22"/>
    </location>
</feature>
<name>A0A1W2GN71_REIFA</name>
<evidence type="ECO:0000256" key="1">
    <source>
        <dbReference type="SAM" id="Phobius"/>
    </source>
</evidence>
<keyword evidence="4" id="KW-1185">Reference proteome</keyword>
<evidence type="ECO:0000256" key="2">
    <source>
        <dbReference type="SAM" id="SignalP"/>
    </source>
</evidence>
<keyword evidence="1" id="KW-0812">Transmembrane</keyword>
<keyword evidence="1" id="KW-1133">Transmembrane helix</keyword>
<feature type="transmembrane region" description="Helical" evidence="1">
    <location>
        <begin position="270"/>
        <end position="290"/>
    </location>
</feature>
<reference evidence="3 4" key="1">
    <citation type="submission" date="2017-04" db="EMBL/GenBank/DDBJ databases">
        <authorList>
            <person name="Afonso C.L."/>
            <person name="Miller P.J."/>
            <person name="Scott M.A."/>
            <person name="Spackman E."/>
            <person name="Goraichik I."/>
            <person name="Dimitrov K.M."/>
            <person name="Suarez D.L."/>
            <person name="Swayne D.E."/>
        </authorList>
    </citation>
    <scope>NUCLEOTIDE SEQUENCE [LARGE SCALE GENOMIC DNA]</scope>
    <source>
        <strain evidence="3 4">DSM 26133</strain>
    </source>
</reference>
<dbReference type="Proteomes" id="UP000192472">
    <property type="component" value="Unassembled WGS sequence"/>
</dbReference>
<dbReference type="EMBL" id="FWYF01000004">
    <property type="protein sequence ID" value="SMD37788.1"/>
    <property type="molecule type" value="Genomic_DNA"/>
</dbReference>
<sequence>MQQQAKLICLFVFLWLVQQAQGQSNRKRAENTILKLDKNQSPFTKHQSKWLTKNGFDTTSYNWGNYMINKQLEGVLDQKSGVKIWRVLAVTSGVLAIDKYIRDEEGRGFFITFSLTSGLISQIKLNKTRKRIQQINIWKESIHWYDSSETKSMSHAFQSMQKNGYEEEEGNPNFAAFEDISQLTIDRNFHLKSPYKVSQNRYLNNNGFDIQGYDWQNENTNLQLNKALKSRSAGQGLLIAAIPITVLGLLANLVHALSEDPNKSSNYPGTGYFIASGGLLTGSLILTSNAKHRVKSANKMRTN</sequence>
<dbReference type="AlphaFoldDB" id="A0A1W2GN71"/>
<keyword evidence="2" id="KW-0732">Signal</keyword>
<feature type="transmembrane region" description="Helical" evidence="1">
    <location>
        <begin position="236"/>
        <end position="258"/>
    </location>
</feature>
<evidence type="ECO:0000313" key="3">
    <source>
        <dbReference type="EMBL" id="SMD37788.1"/>
    </source>
</evidence>
<proteinExistence type="predicted"/>
<evidence type="ECO:0000313" key="4">
    <source>
        <dbReference type="Proteomes" id="UP000192472"/>
    </source>
</evidence>
<feature type="chain" id="PRO_5012506671" evidence="2">
    <location>
        <begin position="23"/>
        <end position="303"/>
    </location>
</feature>
<organism evidence="3 4">
    <name type="scientific">Reichenbachiella faecimaris</name>
    <dbReference type="NCBI Taxonomy" id="692418"/>
    <lineage>
        <taxon>Bacteria</taxon>
        <taxon>Pseudomonadati</taxon>
        <taxon>Bacteroidota</taxon>
        <taxon>Cytophagia</taxon>
        <taxon>Cytophagales</taxon>
        <taxon>Reichenbachiellaceae</taxon>
        <taxon>Reichenbachiella</taxon>
    </lineage>
</organism>
<gene>
    <name evidence="3" type="ORF">SAMN04488029_3457</name>
</gene>